<dbReference type="InterPro" id="IPR001660">
    <property type="entry name" value="SAM"/>
</dbReference>
<dbReference type="Gene3D" id="1.10.150.50">
    <property type="entry name" value="Transcription Factor, Ets-1"/>
    <property type="match status" value="1"/>
</dbReference>
<name>A0AAD5STT1_9FUNG</name>
<accession>A0AAD5STT1</accession>
<sequence>MSNEPITLESQQEELRQLQEEQMKLSFLLAQVQALPMPRSVSVAQSVATATTRQTDAQSVVSSDSSTPNPDWTVDMVAEWVRQKGASEDIVKSFIEQEVDGSVLISLSGEDLKNELGVMSFGLRRKLTLAIDKIRTAANF</sequence>
<dbReference type="InterPro" id="IPR013761">
    <property type="entry name" value="SAM/pointed_sf"/>
</dbReference>
<comment type="caution">
    <text evidence="2">The sequence shown here is derived from an EMBL/GenBank/DDBJ whole genome shotgun (WGS) entry which is preliminary data.</text>
</comment>
<feature type="domain" description="SAM" evidence="1">
    <location>
        <begin position="72"/>
        <end position="137"/>
    </location>
</feature>
<dbReference type="EMBL" id="JADGJH010001943">
    <property type="protein sequence ID" value="KAJ3106647.1"/>
    <property type="molecule type" value="Genomic_DNA"/>
</dbReference>
<dbReference type="Proteomes" id="UP001211907">
    <property type="component" value="Unassembled WGS sequence"/>
</dbReference>
<dbReference type="PROSITE" id="PS50105">
    <property type="entry name" value="SAM_DOMAIN"/>
    <property type="match status" value="1"/>
</dbReference>
<protein>
    <submittedName>
        <fullName evidence="2">Polar growth protein</fullName>
    </submittedName>
</protein>
<dbReference type="SMART" id="SM00454">
    <property type="entry name" value="SAM"/>
    <property type="match status" value="1"/>
</dbReference>
<gene>
    <name evidence="2" type="primary">BOI2</name>
    <name evidence="2" type="ORF">HK100_003706</name>
</gene>
<proteinExistence type="predicted"/>
<organism evidence="2 3">
    <name type="scientific">Physocladia obscura</name>
    <dbReference type="NCBI Taxonomy" id="109957"/>
    <lineage>
        <taxon>Eukaryota</taxon>
        <taxon>Fungi</taxon>
        <taxon>Fungi incertae sedis</taxon>
        <taxon>Chytridiomycota</taxon>
        <taxon>Chytridiomycota incertae sedis</taxon>
        <taxon>Chytridiomycetes</taxon>
        <taxon>Chytridiales</taxon>
        <taxon>Chytriomycetaceae</taxon>
        <taxon>Physocladia</taxon>
    </lineage>
</organism>
<evidence type="ECO:0000313" key="3">
    <source>
        <dbReference type="Proteomes" id="UP001211907"/>
    </source>
</evidence>
<dbReference type="Pfam" id="PF07647">
    <property type="entry name" value="SAM_2"/>
    <property type="match status" value="1"/>
</dbReference>
<keyword evidence="3" id="KW-1185">Reference proteome</keyword>
<reference evidence="2" key="1">
    <citation type="submission" date="2020-05" db="EMBL/GenBank/DDBJ databases">
        <title>Phylogenomic resolution of chytrid fungi.</title>
        <authorList>
            <person name="Stajich J.E."/>
            <person name="Amses K."/>
            <person name="Simmons R."/>
            <person name="Seto K."/>
            <person name="Myers J."/>
            <person name="Bonds A."/>
            <person name="Quandt C.A."/>
            <person name="Barry K."/>
            <person name="Liu P."/>
            <person name="Grigoriev I."/>
            <person name="Longcore J.E."/>
            <person name="James T.Y."/>
        </authorList>
    </citation>
    <scope>NUCLEOTIDE SEQUENCE</scope>
    <source>
        <strain evidence="2">JEL0513</strain>
    </source>
</reference>
<evidence type="ECO:0000313" key="2">
    <source>
        <dbReference type="EMBL" id="KAJ3106647.1"/>
    </source>
</evidence>
<dbReference type="SUPFAM" id="SSF47769">
    <property type="entry name" value="SAM/Pointed domain"/>
    <property type="match status" value="1"/>
</dbReference>
<evidence type="ECO:0000259" key="1">
    <source>
        <dbReference type="PROSITE" id="PS50105"/>
    </source>
</evidence>
<dbReference type="AlphaFoldDB" id="A0AAD5STT1"/>